<name>A0A073I137_9SPIT</name>
<reference evidence="2" key="1">
    <citation type="journal article" date="2014" name="Cell">
        <title>The Architecture of a Scrambled Genome Reveals Massive Levels of Genomic Rearrangement during Development.</title>
        <authorList>
            <person name="Chen X."/>
            <person name="Bracht J.R."/>
            <person name="Goldman A.D."/>
            <person name="Dolzhenko E."/>
            <person name="Clay D.M."/>
            <person name="Swart E.C."/>
            <person name="Perlman D.H."/>
            <person name="Doak T.G."/>
            <person name="Stuart A."/>
            <person name="Amemiya C.T."/>
            <person name="Sebra R.P."/>
            <person name="Landweber L.F."/>
        </authorList>
    </citation>
    <scope>NUCLEOTIDE SEQUENCE [LARGE SCALE GENOMIC DNA]</scope>
    <source>
        <strain evidence="2">JRB310</strain>
    </source>
</reference>
<accession>A0A073I137</accession>
<organism evidence="1 2">
    <name type="scientific">Oxytricha trifallax</name>
    <dbReference type="NCBI Taxonomy" id="1172189"/>
    <lineage>
        <taxon>Eukaryota</taxon>
        <taxon>Sar</taxon>
        <taxon>Alveolata</taxon>
        <taxon>Ciliophora</taxon>
        <taxon>Intramacronucleata</taxon>
        <taxon>Spirotrichea</taxon>
        <taxon>Stichotrichia</taxon>
        <taxon>Sporadotrichida</taxon>
        <taxon>Oxytrichidae</taxon>
        <taxon>Oxytrichinae</taxon>
        <taxon>Oxytricha</taxon>
    </lineage>
</organism>
<dbReference type="EMBL" id="ARYC01000107">
    <property type="protein sequence ID" value="KEJ83161.1"/>
    <property type="molecule type" value="Genomic_DNA"/>
</dbReference>
<evidence type="ECO:0000313" key="1">
    <source>
        <dbReference type="EMBL" id="KEJ83161.1"/>
    </source>
</evidence>
<dbReference type="InterPro" id="IPR027417">
    <property type="entry name" value="P-loop_NTPase"/>
</dbReference>
<protein>
    <submittedName>
        <fullName evidence="1">Uncharacterized protein</fullName>
    </submittedName>
</protein>
<dbReference type="Proteomes" id="UP000053232">
    <property type="component" value="Unassembled WGS sequence"/>
</dbReference>
<evidence type="ECO:0000313" key="2">
    <source>
        <dbReference type="Proteomes" id="UP000053232"/>
    </source>
</evidence>
<dbReference type="AlphaFoldDB" id="A0A073I137"/>
<keyword evidence="2" id="KW-1185">Reference proteome</keyword>
<sequence length="113" mass="13108">MNDKHFFSKDKVAKMKRLLEGNGYSAEVKYGEVQLEYIDSVVVITTNSMPLQELKEIGREAFKARCHLIDLKDVLKCENQKLPFNTIDLANYIMTRLENEDTFDSNSQEKKSQ</sequence>
<comment type="caution">
    <text evidence="1">The sequence shown here is derived from an EMBL/GenBank/DDBJ whole genome shotgun (WGS) entry which is preliminary data.</text>
</comment>
<dbReference type="Gene3D" id="3.40.50.300">
    <property type="entry name" value="P-loop containing nucleotide triphosphate hydrolases"/>
    <property type="match status" value="1"/>
</dbReference>
<gene>
    <name evidence="1" type="ORF">OXYTRIMIC_219</name>
</gene>
<proteinExistence type="predicted"/>